<feature type="non-terminal residue" evidence="1">
    <location>
        <position position="1"/>
    </location>
</feature>
<comment type="caution">
    <text evidence="1">The sequence shown here is derived from an EMBL/GenBank/DDBJ whole genome shotgun (WGS) entry which is preliminary data.</text>
</comment>
<name>A0A392TJJ5_9FABA</name>
<sequence length="70" mass="7731">TNQLPCALRVYSPVDSHTCQTSCFVFQDGSNEDLIGRRQEHTSAEAHRDDDVSVSISTAQDKGSCIWTLC</sequence>
<protein>
    <submittedName>
        <fullName evidence="1">Uncharacterized protein</fullName>
    </submittedName>
</protein>
<organism evidence="1 2">
    <name type="scientific">Trifolium medium</name>
    <dbReference type="NCBI Taxonomy" id="97028"/>
    <lineage>
        <taxon>Eukaryota</taxon>
        <taxon>Viridiplantae</taxon>
        <taxon>Streptophyta</taxon>
        <taxon>Embryophyta</taxon>
        <taxon>Tracheophyta</taxon>
        <taxon>Spermatophyta</taxon>
        <taxon>Magnoliopsida</taxon>
        <taxon>eudicotyledons</taxon>
        <taxon>Gunneridae</taxon>
        <taxon>Pentapetalae</taxon>
        <taxon>rosids</taxon>
        <taxon>fabids</taxon>
        <taxon>Fabales</taxon>
        <taxon>Fabaceae</taxon>
        <taxon>Papilionoideae</taxon>
        <taxon>50 kb inversion clade</taxon>
        <taxon>NPAAA clade</taxon>
        <taxon>Hologalegina</taxon>
        <taxon>IRL clade</taxon>
        <taxon>Trifolieae</taxon>
        <taxon>Trifolium</taxon>
    </lineage>
</organism>
<reference evidence="1 2" key="1">
    <citation type="journal article" date="2018" name="Front. Plant Sci.">
        <title>Red Clover (Trifolium pratense) and Zigzag Clover (T. medium) - A Picture of Genomic Similarities and Differences.</title>
        <authorList>
            <person name="Dluhosova J."/>
            <person name="Istvanek J."/>
            <person name="Nedelnik J."/>
            <person name="Repkova J."/>
        </authorList>
    </citation>
    <scope>NUCLEOTIDE SEQUENCE [LARGE SCALE GENOMIC DNA]</scope>
    <source>
        <strain evidence="2">cv. 10/8</strain>
        <tissue evidence="1">Leaf</tissue>
    </source>
</reference>
<evidence type="ECO:0000313" key="1">
    <source>
        <dbReference type="EMBL" id="MCI60296.1"/>
    </source>
</evidence>
<keyword evidence="2" id="KW-1185">Reference proteome</keyword>
<proteinExistence type="predicted"/>
<evidence type="ECO:0000313" key="2">
    <source>
        <dbReference type="Proteomes" id="UP000265520"/>
    </source>
</evidence>
<dbReference type="Proteomes" id="UP000265520">
    <property type="component" value="Unassembled WGS sequence"/>
</dbReference>
<dbReference type="AlphaFoldDB" id="A0A392TJJ5"/>
<accession>A0A392TJJ5</accession>
<dbReference type="EMBL" id="LXQA010578948">
    <property type="protein sequence ID" value="MCI60296.1"/>
    <property type="molecule type" value="Genomic_DNA"/>
</dbReference>